<dbReference type="OrthoDB" id="6077919at2759"/>
<reference evidence="10" key="1">
    <citation type="submission" date="2018-01" db="EMBL/GenBank/DDBJ databases">
        <authorList>
            <person name="Alioto T."/>
            <person name="Alioto T."/>
        </authorList>
    </citation>
    <scope>NUCLEOTIDE SEQUENCE [LARGE SCALE GENOMIC DNA]</scope>
</reference>
<dbReference type="STRING" id="7266.A0A3B0KNY1"/>
<name>A0A3B0KNY1_DROGU</name>
<dbReference type="FunFam" id="3.30.160.60:FF:002343">
    <property type="entry name" value="Zinc finger protein 33A"/>
    <property type="match status" value="1"/>
</dbReference>
<keyword evidence="5" id="KW-0862">Zinc</keyword>
<sequence>MHFLVGKQIYEGASLFDKQLLSIGYFLSSCILGTMNSNTCETCGKQFGKPTFLRRHQVVHTKEKSYACDACSLCFSQQSSLQRHKSIKHAKREANEDTDLVAHQALSALLDLQSGMKSLAKTQNIPVQCGNLQTTMEEQPQCSIVEILDKLDPTGQVTALTVQRIQRTPNRCYYVCEFCAKEFFKSYDLIRHRRSHTKEKPYPCPSCLKRFSTKAKLNEHRKRMHGKSSNCQLNKKQQKSTSSRSYKCVYCNKIYKGKFNCRRHMLTHLSRSSKPDSPPCGKKTSLRNCLECGKTLRSTHDLSRHLLTHTNIKSHQCHHCQKSFKLKSTLARHLATHLSSAQRLSVSCQVCGKLYGSKSALQIHLRLHTGERPFKCEICQQTFRTSGHRIEHMRAERHRAIPPSSLI</sequence>
<proteinExistence type="predicted"/>
<dbReference type="EMBL" id="OUUW01000010">
    <property type="protein sequence ID" value="SPP85548.1"/>
    <property type="molecule type" value="Genomic_DNA"/>
</dbReference>
<evidence type="ECO:0000256" key="5">
    <source>
        <dbReference type="ARBA" id="ARBA00022833"/>
    </source>
</evidence>
<feature type="domain" description="C2H2-type" evidence="8">
    <location>
        <begin position="287"/>
        <end position="314"/>
    </location>
</feature>
<dbReference type="SMART" id="SM00355">
    <property type="entry name" value="ZnF_C2H2"/>
    <property type="match status" value="9"/>
</dbReference>
<dbReference type="PROSITE" id="PS50157">
    <property type="entry name" value="ZINC_FINGER_C2H2_2"/>
    <property type="match status" value="9"/>
</dbReference>
<dbReference type="GO" id="GO:0005634">
    <property type="term" value="C:nucleus"/>
    <property type="evidence" value="ECO:0007669"/>
    <property type="project" value="UniProtKB-SubCell"/>
</dbReference>
<feature type="domain" description="C2H2-type" evidence="8">
    <location>
        <begin position="315"/>
        <end position="342"/>
    </location>
</feature>
<comment type="subcellular location">
    <subcellularLocation>
        <location evidence="1">Nucleus</location>
    </subcellularLocation>
</comment>
<evidence type="ECO:0000256" key="6">
    <source>
        <dbReference type="ARBA" id="ARBA00023242"/>
    </source>
</evidence>
<evidence type="ECO:0000313" key="10">
    <source>
        <dbReference type="Proteomes" id="UP000268350"/>
    </source>
</evidence>
<dbReference type="Proteomes" id="UP000268350">
    <property type="component" value="Unassembled WGS sequence"/>
</dbReference>
<dbReference type="PANTHER" id="PTHR24393:SF34">
    <property type="entry name" value="PR_SET DOMAIN 13"/>
    <property type="match status" value="1"/>
</dbReference>
<feature type="domain" description="C2H2-type" evidence="8">
    <location>
        <begin position="246"/>
        <end position="273"/>
    </location>
</feature>
<dbReference type="PROSITE" id="PS00028">
    <property type="entry name" value="ZINC_FINGER_C2H2_1"/>
    <property type="match status" value="9"/>
</dbReference>
<feature type="domain" description="C2H2-type" evidence="8">
    <location>
        <begin position="38"/>
        <end position="65"/>
    </location>
</feature>
<dbReference type="InterPro" id="IPR013087">
    <property type="entry name" value="Znf_C2H2_type"/>
</dbReference>
<feature type="domain" description="C2H2-type" evidence="8">
    <location>
        <begin position="174"/>
        <end position="201"/>
    </location>
</feature>
<feature type="domain" description="C2H2-type" evidence="8">
    <location>
        <begin position="202"/>
        <end position="230"/>
    </location>
</feature>
<evidence type="ECO:0000313" key="9">
    <source>
        <dbReference type="EMBL" id="SPP85548.1"/>
    </source>
</evidence>
<organism evidence="9 10">
    <name type="scientific">Drosophila guanche</name>
    <name type="common">Fruit fly</name>
    <dbReference type="NCBI Taxonomy" id="7266"/>
    <lineage>
        <taxon>Eukaryota</taxon>
        <taxon>Metazoa</taxon>
        <taxon>Ecdysozoa</taxon>
        <taxon>Arthropoda</taxon>
        <taxon>Hexapoda</taxon>
        <taxon>Insecta</taxon>
        <taxon>Pterygota</taxon>
        <taxon>Neoptera</taxon>
        <taxon>Endopterygota</taxon>
        <taxon>Diptera</taxon>
        <taxon>Brachycera</taxon>
        <taxon>Muscomorpha</taxon>
        <taxon>Ephydroidea</taxon>
        <taxon>Drosophilidae</taxon>
        <taxon>Drosophila</taxon>
        <taxon>Sophophora</taxon>
    </lineage>
</organism>
<dbReference type="PROSITE" id="PS51257">
    <property type="entry name" value="PROKAR_LIPOPROTEIN"/>
    <property type="match status" value="1"/>
</dbReference>
<keyword evidence="10" id="KW-1185">Reference proteome</keyword>
<dbReference type="OMA" id="HMRAERH"/>
<dbReference type="SUPFAM" id="SSF57667">
    <property type="entry name" value="beta-beta-alpha zinc fingers"/>
    <property type="match status" value="5"/>
</dbReference>
<dbReference type="FunFam" id="3.30.160.60:FF:000870">
    <property type="entry name" value="zinc finger protein 197 isoform X1"/>
    <property type="match status" value="1"/>
</dbReference>
<feature type="domain" description="C2H2-type" evidence="8">
    <location>
        <begin position="346"/>
        <end position="373"/>
    </location>
</feature>
<gene>
    <name evidence="9" type="ORF">DGUA_6G004017</name>
</gene>
<evidence type="ECO:0000256" key="7">
    <source>
        <dbReference type="PROSITE-ProRule" id="PRU00042"/>
    </source>
</evidence>
<accession>A0A3B0KNY1</accession>
<keyword evidence="6" id="KW-0539">Nucleus</keyword>
<dbReference type="PANTHER" id="PTHR24393">
    <property type="entry name" value="ZINC FINGER PROTEIN"/>
    <property type="match status" value="1"/>
</dbReference>
<dbReference type="InterPro" id="IPR036236">
    <property type="entry name" value="Znf_C2H2_sf"/>
</dbReference>
<dbReference type="Pfam" id="PF00096">
    <property type="entry name" value="zf-C2H2"/>
    <property type="match status" value="7"/>
</dbReference>
<feature type="domain" description="C2H2-type" evidence="8">
    <location>
        <begin position="374"/>
        <end position="403"/>
    </location>
</feature>
<keyword evidence="4 7" id="KW-0863">Zinc-finger</keyword>
<evidence type="ECO:0000256" key="1">
    <source>
        <dbReference type="ARBA" id="ARBA00004123"/>
    </source>
</evidence>
<dbReference type="GO" id="GO:0000978">
    <property type="term" value="F:RNA polymerase II cis-regulatory region sequence-specific DNA binding"/>
    <property type="evidence" value="ECO:0007669"/>
    <property type="project" value="TreeGrafter"/>
</dbReference>
<keyword evidence="3" id="KW-0677">Repeat</keyword>
<dbReference type="Gene3D" id="3.30.160.60">
    <property type="entry name" value="Classic Zinc Finger"/>
    <property type="match status" value="7"/>
</dbReference>
<dbReference type="GO" id="GO:0001228">
    <property type="term" value="F:DNA-binding transcription activator activity, RNA polymerase II-specific"/>
    <property type="evidence" value="ECO:0007669"/>
    <property type="project" value="TreeGrafter"/>
</dbReference>
<evidence type="ECO:0000259" key="8">
    <source>
        <dbReference type="PROSITE" id="PS50157"/>
    </source>
</evidence>
<evidence type="ECO:0000256" key="4">
    <source>
        <dbReference type="ARBA" id="ARBA00022771"/>
    </source>
</evidence>
<dbReference type="GO" id="GO:0008270">
    <property type="term" value="F:zinc ion binding"/>
    <property type="evidence" value="ECO:0007669"/>
    <property type="project" value="UniProtKB-KW"/>
</dbReference>
<feature type="domain" description="C2H2-type" evidence="8">
    <location>
        <begin position="66"/>
        <end position="94"/>
    </location>
</feature>
<keyword evidence="2" id="KW-0479">Metal-binding</keyword>
<dbReference type="AlphaFoldDB" id="A0A3B0KNY1"/>
<evidence type="ECO:0000256" key="3">
    <source>
        <dbReference type="ARBA" id="ARBA00022737"/>
    </source>
</evidence>
<evidence type="ECO:0000256" key="2">
    <source>
        <dbReference type="ARBA" id="ARBA00022723"/>
    </source>
</evidence>
<protein>
    <submittedName>
        <fullName evidence="9">Blast:Zinc finger protein 43</fullName>
    </submittedName>
</protein>